<proteinExistence type="inferred from homology"/>
<gene>
    <name evidence="2" type="ORF">SAMN03097708_02607</name>
</gene>
<dbReference type="OrthoDB" id="9780540at2"/>
<dbReference type="PANTHER" id="PTHR36536">
    <property type="entry name" value="UPF0111 PROTEIN HI_1603"/>
    <property type="match status" value="1"/>
</dbReference>
<dbReference type="NCBIfam" id="TIGR00153">
    <property type="entry name" value="TIGR00153 family protein"/>
    <property type="match status" value="1"/>
</dbReference>
<dbReference type="AlphaFoldDB" id="A0A1G5QS09"/>
<dbReference type="PANTHER" id="PTHR36536:SF3">
    <property type="entry name" value="UPF0111 PROTEIN HI_1603"/>
    <property type="match status" value="1"/>
</dbReference>
<dbReference type="InterPro" id="IPR018445">
    <property type="entry name" value="Put_Phosphate_transp_reg"/>
</dbReference>
<comment type="similarity">
    <text evidence="1">Belongs to the UPF0111 family.</text>
</comment>
<accession>A0A1G5QS09</accession>
<dbReference type="InterPro" id="IPR038078">
    <property type="entry name" value="PhoU-like_sf"/>
</dbReference>
<protein>
    <recommendedName>
        <fullName evidence="4">TIGR00153 family protein</fullName>
    </recommendedName>
</protein>
<dbReference type="SUPFAM" id="SSF109755">
    <property type="entry name" value="PhoU-like"/>
    <property type="match status" value="1"/>
</dbReference>
<dbReference type="RefSeq" id="WP_092997963.1">
    <property type="nucleotide sequence ID" value="NZ_FMWD01000008.1"/>
</dbReference>
<dbReference type="Pfam" id="PF01865">
    <property type="entry name" value="PhoU_div"/>
    <property type="match status" value="1"/>
</dbReference>
<name>A0A1G5QS09_9GAMM</name>
<evidence type="ECO:0000313" key="2">
    <source>
        <dbReference type="EMBL" id="SCZ64320.1"/>
    </source>
</evidence>
<sequence length="226" mass="25581">MAPRNYISSLFGTSPVAPLQKHMEEVQACISELIPFFEAVLAGDWERAAAEQQRIAELEDAADDLKHDLRLHLPSGWLMAMSRRDLLEVLTVQDRIANKAKDIAGLILGRRMTFPDPIGPPILNFVRRCVDASGQARSVIDELDELVETGFRGHEVELVQSMITELDRIESDTDAMQVEIRALLFKQEKELPPVDVMFMYRIIEWIGDLADLAQRVGSRLELMLAR</sequence>
<evidence type="ECO:0000256" key="1">
    <source>
        <dbReference type="ARBA" id="ARBA00008591"/>
    </source>
</evidence>
<evidence type="ECO:0000313" key="3">
    <source>
        <dbReference type="Proteomes" id="UP000199648"/>
    </source>
</evidence>
<organism evidence="2 3">
    <name type="scientific">Thiohalomonas denitrificans</name>
    <dbReference type="NCBI Taxonomy" id="415747"/>
    <lineage>
        <taxon>Bacteria</taxon>
        <taxon>Pseudomonadati</taxon>
        <taxon>Pseudomonadota</taxon>
        <taxon>Gammaproteobacteria</taxon>
        <taxon>Thiohalomonadales</taxon>
        <taxon>Thiohalomonadaceae</taxon>
        <taxon>Thiohalomonas</taxon>
    </lineage>
</organism>
<reference evidence="2 3" key="1">
    <citation type="submission" date="2016-10" db="EMBL/GenBank/DDBJ databases">
        <authorList>
            <person name="de Groot N.N."/>
        </authorList>
    </citation>
    <scope>NUCLEOTIDE SEQUENCE [LARGE SCALE GENOMIC DNA]</scope>
    <source>
        <strain evidence="2 3">HLD2</strain>
    </source>
</reference>
<dbReference type="STRING" id="415747.SAMN03097708_02607"/>
<dbReference type="Proteomes" id="UP000199648">
    <property type="component" value="Unassembled WGS sequence"/>
</dbReference>
<dbReference type="Gene3D" id="1.20.58.220">
    <property type="entry name" value="Phosphate transport system protein phou homolog 2, domain 2"/>
    <property type="match status" value="1"/>
</dbReference>
<dbReference type="EMBL" id="FMWD01000008">
    <property type="protein sequence ID" value="SCZ64320.1"/>
    <property type="molecule type" value="Genomic_DNA"/>
</dbReference>
<keyword evidence="3" id="KW-1185">Reference proteome</keyword>
<dbReference type="InterPro" id="IPR002727">
    <property type="entry name" value="DUF47"/>
</dbReference>
<evidence type="ECO:0008006" key="4">
    <source>
        <dbReference type="Google" id="ProtNLM"/>
    </source>
</evidence>